<evidence type="ECO:0000259" key="2">
    <source>
        <dbReference type="Pfam" id="PF26617"/>
    </source>
</evidence>
<comment type="caution">
    <text evidence="3">The sequence shown here is derived from an EMBL/GenBank/DDBJ whole genome shotgun (WGS) entry which is preliminary data.</text>
</comment>
<evidence type="ECO:0000256" key="1">
    <source>
        <dbReference type="SAM" id="MobiDB-lite"/>
    </source>
</evidence>
<feature type="compositionally biased region" description="Basic residues" evidence="1">
    <location>
        <begin position="1"/>
        <end position="11"/>
    </location>
</feature>
<feature type="compositionally biased region" description="Acidic residues" evidence="1">
    <location>
        <begin position="376"/>
        <end position="389"/>
    </location>
</feature>
<name>A0A8H6WD92_MYCCL</name>
<feature type="region of interest" description="Disordered" evidence="1">
    <location>
        <begin position="252"/>
        <end position="295"/>
    </location>
</feature>
<organism evidence="3 4">
    <name type="scientific">Mycena chlorophos</name>
    <name type="common">Agaric fungus</name>
    <name type="synonym">Agaricus chlorophos</name>
    <dbReference type="NCBI Taxonomy" id="658473"/>
    <lineage>
        <taxon>Eukaryota</taxon>
        <taxon>Fungi</taxon>
        <taxon>Dikarya</taxon>
        <taxon>Basidiomycota</taxon>
        <taxon>Agaricomycotina</taxon>
        <taxon>Agaricomycetes</taxon>
        <taxon>Agaricomycetidae</taxon>
        <taxon>Agaricales</taxon>
        <taxon>Marasmiineae</taxon>
        <taxon>Mycenaceae</taxon>
        <taxon>Mycena</taxon>
    </lineage>
</organism>
<sequence>MGKKNNGKQKAKVLEEVPEEPEPDPEEEYYDYSAEEAEEAAANGYAAAGDGAVDNSWGVPAAPAGGFDAWGVPQTNPAEKPPPADGWPKTAGAQTGAGGWNAASAQPAAGGWTTTSTTAQWGSAQANPAVAHAQHAASLAASLAAAAAAKGKKSGADKSMPAWQSWSAEAASVNGDAWTQNAGYAQRPGKKGAQSQAWESWGKETKGSGGDQWGRSASANDGWSKAAGGNSWGQTAGGGAYGGKPAGNDAWAASGGWGNSAGSHGAAAAWGDPQATQWSDWGAADDKAGAWGHSASQGGWGYDNAKPAKVTSVLSQQQQSEYLQALLNGNQKSKKSQPYQQQPSKKGKSKKDNKADAWGGGGWDDGGWAAGAGGWDNEDSEDDYSTDSEEDRRVHFTPISTSIWGDSQHESAYHMPSRTLAHAYEGTTNATPLFNGPPRNKISEDADLSFIDSKGAALVVANQALFGHKKRRAQDRIHWMFPPNKDERVSSLLSWISVMADHLAAYGLHRFLQSRERGALIANADFRPPNHPNEPAFDWLTFDQLQPSRDKILQESVALYDPAATTLVFVFLPSKSGNSLAIWRRKIPIRPSLRTSRISEISLALAGLRKEKEYYVLVDELPHGKKAGDNGKSKTPAAPAKSALKYDYGKSYYGYEPYEKKQKKKRKWWNIFG</sequence>
<dbReference type="Proteomes" id="UP000613580">
    <property type="component" value="Unassembled WGS sequence"/>
</dbReference>
<feature type="region of interest" description="Disordered" evidence="1">
    <location>
        <begin position="181"/>
        <end position="231"/>
    </location>
</feature>
<dbReference type="OrthoDB" id="3171339at2759"/>
<dbReference type="EMBL" id="JACAZE010000006">
    <property type="protein sequence ID" value="KAF7313592.1"/>
    <property type="molecule type" value="Genomic_DNA"/>
</dbReference>
<feature type="compositionally biased region" description="Gly residues" evidence="1">
    <location>
        <begin position="358"/>
        <end position="374"/>
    </location>
</feature>
<reference evidence="3" key="1">
    <citation type="submission" date="2020-05" db="EMBL/GenBank/DDBJ databases">
        <title>Mycena genomes resolve the evolution of fungal bioluminescence.</title>
        <authorList>
            <person name="Tsai I.J."/>
        </authorList>
    </citation>
    <scope>NUCLEOTIDE SEQUENCE</scope>
    <source>
        <strain evidence="3">110903Hualien_Pintung</strain>
    </source>
</reference>
<dbReference type="Pfam" id="PF26617">
    <property type="entry name" value="CcmS-like"/>
    <property type="match status" value="1"/>
</dbReference>
<evidence type="ECO:0000313" key="3">
    <source>
        <dbReference type="EMBL" id="KAF7313592.1"/>
    </source>
</evidence>
<dbReference type="InterPro" id="IPR058258">
    <property type="entry name" value="CcmS-like"/>
</dbReference>
<feature type="compositionally biased region" description="Low complexity" evidence="1">
    <location>
        <begin position="252"/>
        <end position="282"/>
    </location>
</feature>
<accession>A0A8H6WD92</accession>
<protein>
    <recommendedName>
        <fullName evidence="2">CcmS related domain-containing protein</fullName>
    </recommendedName>
</protein>
<evidence type="ECO:0000313" key="4">
    <source>
        <dbReference type="Proteomes" id="UP000613580"/>
    </source>
</evidence>
<feature type="domain" description="CcmS related" evidence="2">
    <location>
        <begin position="461"/>
        <end position="590"/>
    </location>
</feature>
<feature type="region of interest" description="Disordered" evidence="1">
    <location>
        <begin position="1"/>
        <end position="31"/>
    </location>
</feature>
<feature type="region of interest" description="Disordered" evidence="1">
    <location>
        <begin position="57"/>
        <end position="114"/>
    </location>
</feature>
<feature type="region of interest" description="Disordered" evidence="1">
    <location>
        <begin position="329"/>
        <end position="392"/>
    </location>
</feature>
<gene>
    <name evidence="3" type="ORF">HMN09_00515500</name>
</gene>
<keyword evidence="4" id="KW-1185">Reference proteome</keyword>
<feature type="compositionally biased region" description="Acidic residues" evidence="1">
    <location>
        <begin position="16"/>
        <end position="31"/>
    </location>
</feature>
<dbReference type="AlphaFoldDB" id="A0A8H6WD92"/>
<proteinExistence type="predicted"/>